<evidence type="ECO:0000313" key="7">
    <source>
        <dbReference type="EMBL" id="EOH96935.1"/>
    </source>
</evidence>
<dbReference type="AlphaFoldDB" id="R2SP17"/>
<sequence length="384" mass="44179">MNELNHLFDNRLFSVLPIIIIIASMIFGKILWIFLDVLNRRAQMKHYMIVFGTRLELIKMYPVIKECQNHAKKIKLTIVNTGQQKEMVDLLLSEWGIKPHYDLNVMKQKQSLTELNINLMSGLEPIMKIENPDLVVVHGDTTTAFIASLVAFYQQKKIAHVEAGLRTNDKHAPYTADVNRQMIDRVADYYFVPTQKNKENLEKEGIYSKIEITGNTGIDTLNFHDLKRTITNDQRQIMVTTYQREWNDEKSKRICAVLVKIAKENPEVVIKYPEPLNPKGRKMVERLLSDQENIFLTKPLNHLEFQKEMMNSFLVITDSSGVQEEVSDYKVPVLVVRDGTGEETLYKNIVSLLEDQAQYETMGVTDAGAGKAAKRIVDHLLQEV</sequence>
<dbReference type="Gene3D" id="3.40.50.2000">
    <property type="entry name" value="Glycogen Phosphorylase B"/>
    <property type="match status" value="2"/>
</dbReference>
<name>R2SP17_9ENTE</name>
<organism evidence="7 9">
    <name type="scientific">Enterococcus moraviensis ATCC BAA-383</name>
    <dbReference type="NCBI Taxonomy" id="1158609"/>
    <lineage>
        <taxon>Bacteria</taxon>
        <taxon>Bacillati</taxon>
        <taxon>Bacillota</taxon>
        <taxon>Bacilli</taxon>
        <taxon>Lactobacillales</taxon>
        <taxon>Enterococcaceae</taxon>
        <taxon>Enterococcus</taxon>
    </lineage>
</organism>
<dbReference type="GO" id="GO:0008761">
    <property type="term" value="F:UDP-N-acetylglucosamine 2-epimerase activity"/>
    <property type="evidence" value="ECO:0007669"/>
    <property type="project" value="UniProtKB-EC"/>
</dbReference>
<evidence type="ECO:0000256" key="1">
    <source>
        <dbReference type="ARBA" id="ARBA00023235"/>
    </source>
</evidence>
<dbReference type="NCBIfam" id="TIGR00236">
    <property type="entry name" value="wecB"/>
    <property type="match status" value="1"/>
</dbReference>
<accession>R2SP17</accession>
<keyword evidence="5" id="KW-1133">Transmembrane helix</keyword>
<feature type="transmembrane region" description="Helical" evidence="5">
    <location>
        <begin position="12"/>
        <end position="35"/>
    </location>
</feature>
<dbReference type="SUPFAM" id="SSF53756">
    <property type="entry name" value="UDP-Glycosyltransferase/glycogen phosphorylase"/>
    <property type="match status" value="1"/>
</dbReference>
<evidence type="ECO:0000313" key="8">
    <source>
        <dbReference type="EMBL" id="EOT71450.1"/>
    </source>
</evidence>
<keyword evidence="5" id="KW-0472">Membrane</keyword>
<dbReference type="CDD" id="cd03786">
    <property type="entry name" value="GTB_UDP-GlcNAc_2-Epimerase"/>
    <property type="match status" value="1"/>
</dbReference>
<dbReference type="Proteomes" id="UP000013781">
    <property type="component" value="Unassembled WGS sequence"/>
</dbReference>
<dbReference type="Proteomes" id="UP000014157">
    <property type="component" value="Unassembled WGS sequence"/>
</dbReference>
<dbReference type="eggNOG" id="COG0381">
    <property type="taxonomic scope" value="Bacteria"/>
</dbReference>
<evidence type="ECO:0000259" key="6">
    <source>
        <dbReference type="Pfam" id="PF02350"/>
    </source>
</evidence>
<dbReference type="PATRIC" id="fig|1158609.3.peg.2594"/>
<proteinExistence type="inferred from homology"/>
<evidence type="ECO:0000256" key="4">
    <source>
        <dbReference type="RuleBase" id="RU003513"/>
    </source>
</evidence>
<evidence type="ECO:0000256" key="3">
    <source>
        <dbReference type="ARBA" id="ARBA00038858"/>
    </source>
</evidence>
<feature type="domain" description="UDP-N-acetylglucosamine 2-epimerase" evidence="6">
    <location>
        <begin position="70"/>
        <end position="340"/>
    </location>
</feature>
<dbReference type="EC" id="5.1.3.14" evidence="3"/>
<dbReference type="PANTHER" id="PTHR43174:SF2">
    <property type="entry name" value="UDP-N-ACETYLGLUCOSAMINE 2-EPIMERASE"/>
    <property type="match status" value="1"/>
</dbReference>
<dbReference type="PANTHER" id="PTHR43174">
    <property type="entry name" value="UDP-N-ACETYLGLUCOSAMINE 2-EPIMERASE"/>
    <property type="match status" value="1"/>
</dbReference>
<keyword evidence="5" id="KW-0812">Transmembrane</keyword>
<gene>
    <name evidence="8" type="ORF">I586_01251</name>
    <name evidence="7" type="ORF">UAY_02667</name>
</gene>
<dbReference type="EMBL" id="AJAS01000022">
    <property type="protein sequence ID" value="EOH96935.1"/>
    <property type="molecule type" value="Genomic_DNA"/>
</dbReference>
<keyword evidence="1 4" id="KW-0413">Isomerase</keyword>
<protein>
    <recommendedName>
        <fullName evidence="3">UDP-N-acetylglucosamine 2-epimerase (non-hydrolyzing)</fullName>
        <ecNumber evidence="3">5.1.3.14</ecNumber>
    </recommendedName>
</protein>
<evidence type="ECO:0000313" key="9">
    <source>
        <dbReference type="Proteomes" id="UP000013781"/>
    </source>
</evidence>
<evidence type="ECO:0000313" key="10">
    <source>
        <dbReference type="Proteomes" id="UP000014157"/>
    </source>
</evidence>
<evidence type="ECO:0000256" key="5">
    <source>
        <dbReference type="SAM" id="Phobius"/>
    </source>
</evidence>
<dbReference type="HOGENOM" id="CLU_041674_1_0_9"/>
<reference evidence="8 10" key="2">
    <citation type="submission" date="2013-03" db="EMBL/GenBank/DDBJ databases">
        <title>The Genome Sequence of Enterococcus moraviensis BAA-383 (PacBio/Illumina hybrid assembly).</title>
        <authorList>
            <consortium name="The Broad Institute Genomics Platform"/>
            <consortium name="The Broad Institute Genome Sequencing Center for Infectious Disease"/>
            <person name="Earl A."/>
            <person name="Russ C."/>
            <person name="Gilmore M."/>
            <person name="Surin D."/>
            <person name="Walker B."/>
            <person name="Young S."/>
            <person name="Zeng Q."/>
            <person name="Gargeya S."/>
            <person name="Fitzgerald M."/>
            <person name="Haas B."/>
            <person name="Abouelleil A."/>
            <person name="Allen A.W."/>
            <person name="Alvarado L."/>
            <person name="Arachchi H.M."/>
            <person name="Berlin A.M."/>
            <person name="Chapman S.B."/>
            <person name="Gainer-Dewar J."/>
            <person name="Goldberg J."/>
            <person name="Griggs A."/>
            <person name="Gujja S."/>
            <person name="Hansen M."/>
            <person name="Howarth C."/>
            <person name="Imamovic A."/>
            <person name="Ireland A."/>
            <person name="Larimer J."/>
            <person name="McCowan C."/>
            <person name="Murphy C."/>
            <person name="Pearson M."/>
            <person name="Poon T.W."/>
            <person name="Priest M."/>
            <person name="Roberts A."/>
            <person name="Saif S."/>
            <person name="Shea T."/>
            <person name="Sisk P."/>
            <person name="Sykes S."/>
            <person name="Wortman J."/>
            <person name="Nusbaum C."/>
            <person name="Birren B."/>
        </authorList>
    </citation>
    <scope>NUCLEOTIDE SEQUENCE [LARGE SCALE GENOMIC DNA]</scope>
    <source>
        <strain evidence="8 10">ATCC BAA-383</strain>
    </source>
</reference>
<comment type="similarity">
    <text evidence="2 4">Belongs to the UDP-N-acetylglucosamine 2-epimerase family.</text>
</comment>
<keyword evidence="10" id="KW-1185">Reference proteome</keyword>
<dbReference type="STRING" id="155617.RV09_GL001751"/>
<dbReference type="EMBL" id="ASWB01000002">
    <property type="protein sequence ID" value="EOT71450.1"/>
    <property type="molecule type" value="Genomic_DNA"/>
</dbReference>
<dbReference type="Pfam" id="PF02350">
    <property type="entry name" value="Epimerase_2"/>
    <property type="match status" value="1"/>
</dbReference>
<evidence type="ECO:0000256" key="2">
    <source>
        <dbReference type="ARBA" id="ARBA00038209"/>
    </source>
</evidence>
<dbReference type="InterPro" id="IPR003331">
    <property type="entry name" value="UDP_GlcNAc_Epimerase_2_dom"/>
</dbReference>
<dbReference type="InterPro" id="IPR029767">
    <property type="entry name" value="WecB-like"/>
</dbReference>
<comment type="caution">
    <text evidence="7">The sequence shown here is derived from an EMBL/GenBank/DDBJ whole genome shotgun (WGS) entry which is preliminary data.</text>
</comment>
<reference evidence="7 9" key="1">
    <citation type="submission" date="2013-02" db="EMBL/GenBank/DDBJ databases">
        <title>The Genome Sequence of Enterococcus moraviensis BAA-383.</title>
        <authorList>
            <consortium name="The Broad Institute Genome Sequencing Platform"/>
            <consortium name="The Broad Institute Genome Sequencing Center for Infectious Disease"/>
            <person name="Earl A.M."/>
            <person name="Gilmore M.S."/>
            <person name="Lebreton F."/>
            <person name="Walker B."/>
            <person name="Young S.K."/>
            <person name="Zeng Q."/>
            <person name="Gargeya S."/>
            <person name="Fitzgerald M."/>
            <person name="Haas B."/>
            <person name="Abouelleil A."/>
            <person name="Alvarado L."/>
            <person name="Arachchi H.M."/>
            <person name="Berlin A.M."/>
            <person name="Chapman S.B."/>
            <person name="Dewar J."/>
            <person name="Goldberg J."/>
            <person name="Griggs A."/>
            <person name="Gujja S."/>
            <person name="Hansen M."/>
            <person name="Howarth C."/>
            <person name="Imamovic A."/>
            <person name="Larimer J."/>
            <person name="McCowan C."/>
            <person name="Murphy C."/>
            <person name="Neiman D."/>
            <person name="Pearson M."/>
            <person name="Priest M."/>
            <person name="Roberts A."/>
            <person name="Saif S."/>
            <person name="Shea T."/>
            <person name="Sisk P."/>
            <person name="Sykes S."/>
            <person name="Wortman J."/>
            <person name="Nusbaum C."/>
            <person name="Birren B."/>
        </authorList>
    </citation>
    <scope>NUCLEOTIDE SEQUENCE [LARGE SCALE GENOMIC DNA]</scope>
    <source>
        <strain evidence="7 9">ATCC BAA-383</strain>
    </source>
</reference>